<keyword evidence="2" id="KW-0732">Signal</keyword>
<evidence type="ECO:0000313" key="4">
    <source>
        <dbReference type="Proteomes" id="UP000216225"/>
    </source>
</evidence>
<feature type="region of interest" description="Disordered" evidence="1">
    <location>
        <begin position="50"/>
        <end position="86"/>
    </location>
</feature>
<accession>A0A420KHG9</accession>
<sequence>MPRWLIAVLTLHILLGLGASAFGKTPTAPLSAQASARSIQTALMHQHITAPQVQQTATADQASTDGYESSLADTNPDLPDDQSIGLFDAGSGHAPFHCPMAMTTALSSPWLKKQPKRPRAGRMLHRA</sequence>
<feature type="signal peptide" evidence="2">
    <location>
        <begin position="1"/>
        <end position="21"/>
    </location>
</feature>
<feature type="compositionally biased region" description="Basic residues" evidence="1">
    <location>
        <begin position="113"/>
        <end position="127"/>
    </location>
</feature>
<evidence type="ECO:0000256" key="1">
    <source>
        <dbReference type="SAM" id="MobiDB-lite"/>
    </source>
</evidence>
<name>A0A420KHG9_9BURK</name>
<gene>
    <name evidence="3" type="ORF">CE154_006410</name>
</gene>
<protein>
    <submittedName>
        <fullName evidence="3">Uncharacterized protein</fullName>
    </submittedName>
</protein>
<feature type="chain" id="PRO_5019084195" evidence="2">
    <location>
        <begin position="22"/>
        <end position="127"/>
    </location>
</feature>
<reference evidence="3 4" key="1">
    <citation type="submission" date="2018-09" db="EMBL/GenBank/DDBJ databases">
        <title>Genome comparison of Alicycliphilus sp. BQ1, a polyurethanolytic bacterium, with its closest phylogenetic relatives Alicycliphilus denitrificans BC and K601, unable to attack polyurethane.</title>
        <authorList>
            <person name="Loza-Tavera H."/>
            <person name="Lozano L."/>
            <person name="Cevallos M."/>
            <person name="Maya-Lucas O."/>
            <person name="Garcia-Mena J."/>
            <person name="Hernandez J."/>
        </authorList>
    </citation>
    <scope>NUCLEOTIDE SEQUENCE [LARGE SCALE GENOMIC DNA]</scope>
    <source>
        <strain evidence="3 4">BQ1</strain>
    </source>
</reference>
<feature type="compositionally biased region" description="Polar residues" evidence="1">
    <location>
        <begin position="50"/>
        <end position="73"/>
    </location>
</feature>
<dbReference type="AlphaFoldDB" id="A0A420KHG9"/>
<organism evidence="3 4">
    <name type="scientific">Alicycliphilus denitrificans</name>
    <dbReference type="NCBI Taxonomy" id="179636"/>
    <lineage>
        <taxon>Bacteria</taxon>
        <taxon>Pseudomonadati</taxon>
        <taxon>Pseudomonadota</taxon>
        <taxon>Betaproteobacteria</taxon>
        <taxon>Burkholderiales</taxon>
        <taxon>Comamonadaceae</taxon>
        <taxon>Alicycliphilus</taxon>
    </lineage>
</organism>
<comment type="caution">
    <text evidence="3">The sequence shown here is derived from an EMBL/GenBank/DDBJ whole genome shotgun (WGS) entry which is preliminary data.</text>
</comment>
<evidence type="ECO:0000313" key="3">
    <source>
        <dbReference type="EMBL" id="RKJ99371.1"/>
    </source>
</evidence>
<dbReference type="EMBL" id="NKDB02000001">
    <property type="protein sequence ID" value="RKJ99371.1"/>
    <property type="molecule type" value="Genomic_DNA"/>
</dbReference>
<proteinExistence type="predicted"/>
<feature type="region of interest" description="Disordered" evidence="1">
    <location>
        <begin position="107"/>
        <end position="127"/>
    </location>
</feature>
<dbReference type="Proteomes" id="UP000216225">
    <property type="component" value="Unassembled WGS sequence"/>
</dbReference>
<evidence type="ECO:0000256" key="2">
    <source>
        <dbReference type="SAM" id="SignalP"/>
    </source>
</evidence>